<sequence length="95" mass="10758">MPLFICAKCGCIDNTATSSYWSLDLGCVSDDLEYHPTLESYKHKALCSECGRVEFVRKPDGSTSRMVVPGKWHGLFPKKQATDDEKRRANRNGRF</sequence>
<dbReference type="Proteomes" id="UP000306319">
    <property type="component" value="Unassembled WGS sequence"/>
</dbReference>
<evidence type="ECO:0000313" key="1">
    <source>
        <dbReference type="EMBL" id="TGY80935.1"/>
    </source>
</evidence>
<accession>A0AC61RKY7</accession>
<protein>
    <submittedName>
        <fullName evidence="1">Uncharacterized protein</fullName>
    </submittedName>
</protein>
<gene>
    <name evidence="1" type="ORF">E5331_00720</name>
</gene>
<name>A0AC61RKY7_9BACT</name>
<comment type="caution">
    <text evidence="1">The sequence shown here is derived from an EMBL/GenBank/DDBJ whole genome shotgun (WGS) entry which is preliminary data.</text>
</comment>
<organism evidence="1 2">
    <name type="scientific">Lepagella muris</name>
    <dbReference type="NCBI Taxonomy" id="3032870"/>
    <lineage>
        <taxon>Bacteria</taxon>
        <taxon>Pseudomonadati</taxon>
        <taxon>Bacteroidota</taxon>
        <taxon>Bacteroidia</taxon>
        <taxon>Bacteroidales</taxon>
        <taxon>Muribaculaceae</taxon>
        <taxon>Lepagella</taxon>
    </lineage>
</organism>
<evidence type="ECO:0000313" key="2">
    <source>
        <dbReference type="Proteomes" id="UP000306319"/>
    </source>
</evidence>
<dbReference type="EMBL" id="SRYB01000001">
    <property type="protein sequence ID" value="TGY80935.1"/>
    <property type="molecule type" value="Genomic_DNA"/>
</dbReference>
<keyword evidence="2" id="KW-1185">Reference proteome</keyword>
<proteinExistence type="predicted"/>
<reference evidence="1" key="1">
    <citation type="submission" date="2019-04" db="EMBL/GenBank/DDBJ databases">
        <title>Microbes associate with the intestines of laboratory mice.</title>
        <authorList>
            <person name="Navarre W."/>
            <person name="Wong E."/>
            <person name="Huang K."/>
            <person name="Tropini C."/>
            <person name="Ng K."/>
            <person name="Yu B."/>
        </authorList>
    </citation>
    <scope>NUCLEOTIDE SEQUENCE</scope>
    <source>
        <strain evidence="1">NM04_E33</strain>
    </source>
</reference>